<dbReference type="Proteomes" id="UP000015101">
    <property type="component" value="Unassembled WGS sequence"/>
</dbReference>
<evidence type="ECO:0000256" key="2">
    <source>
        <dbReference type="SAM" id="Phobius"/>
    </source>
</evidence>
<feature type="compositionally biased region" description="Low complexity" evidence="1">
    <location>
        <begin position="92"/>
        <end position="103"/>
    </location>
</feature>
<sequence>MATMMAMFINPILWLQLSENDVSRKFNDENKTRNTSKCPGYVWLLVDDWRENEELFRYDLLIGCPSHFNFVAWFHCPTTIEQQLNRQRQKSLHMMQLQQSSQQQDERHSWTSRHGQQQNYHHQKQQQRRQTDTQHRMKRFLVNHSNSQEQISLLRNATPQYHTNRQSLFRDLHHKEQADAQQYNQVQLLQQQQPLNEEMQQQLKRCQQMSLRIFSHVSYKIVLDDGKKVVKRILSSLTYKKFVEVSKNVDISDELLHEITNDVHSSQHHVQPTKDIYKKTHSIRFHNDAVNNADNQNINNHNINNFESIENIPNNIRNNNNSYSSSNNSRLNNNFNNMHIVDNISSKNDSWSKADEVISNSNNKMATTGNSRKKFILVNEEHVDLIMIFLLGLLVFQLFSLLRVLAYYHNIRRRSRRRQKLTEESYFCRNCCQKKDSNLKSSFIGCFALEFCKKKLWLKVLDLVKILFMLNIAYVVISCCQQVNKFQLNHPTEQTKINKPLTVIKSSCVHNNKNALLHALNEPQYYSKYGFENDVHNEWMVVLPTILSDFFSLYRRNKTNIKYSANFFDYHKIEIFSSNILFESHITNFKKYKTSVKWYIEIEKQKLYGLRVSAIQYLLKQISTIESINLLQFHRNLFLKNKINPANITNLFHNVNNKLSNFQSKFALILQQKQSPNQKFINQAVNRPSSCATFVSENKMCCTCCLVNEKSNKNVGRHKIDVTLHFNIANPKAKCFPNDMFRNIEYKKIKDCNIYNQNNFEDDGKGIDNKKHNKNSNASENENILIAFDCMVCLFLLAVLNIFSMLYRLLIKVTASECKAQTSGKPLEIFVCRYKRDNDKINSNNSTMENASHTASSSNKDWKNISNDLQKNNPNSLNKNESTIPEQINLCKLLKLYQDRKYSGSTEISSILQHLSNNSLPSLSIFSTFTKFNDYSSSDMNNALTQNTQHANFFNPASSASTPPSIIRSSRLSEDLRALFSSNKNVDEILNSNENFYFKCDWGDENSSVSLIKDRLISYHLNLFNKPSLTLPSQSSALANEYGYVSSEIMRITKLSDTTNTQSTLIELLSFASVFIFLFVFFTVMLQISFENLSKFYASKEKTENRNDLIEEAVFIDRNIKWFVLGRFETFAFEVSLSNVLCLFLNVQVEECSHVERRLYDEIVFTISNVVIPGVNYIDDAEGSNPIVHLSNDHHLGNNNHFKFIFYAMSAVFILHCGLLTIFEALRIVPSKQIKMDSSDSIMDIHVSKNGSCCRPKEKILISAKKPEEVELVGTTSNSDVNSSLSLNVNLVSKNCEKLKHDSNYLRDLSTISQTFTETHV</sequence>
<dbReference type="EMBL" id="KB096324">
    <property type="protein sequence ID" value="ESO06506.1"/>
    <property type="molecule type" value="Genomic_DNA"/>
</dbReference>
<name>T1EQL5_HELRO</name>
<dbReference type="GO" id="GO:0005634">
    <property type="term" value="C:nucleus"/>
    <property type="evidence" value="ECO:0000318"/>
    <property type="project" value="GO_Central"/>
</dbReference>
<dbReference type="GO" id="GO:0000981">
    <property type="term" value="F:DNA-binding transcription factor activity, RNA polymerase II-specific"/>
    <property type="evidence" value="ECO:0000318"/>
    <property type="project" value="GO_Central"/>
</dbReference>
<dbReference type="EMBL" id="AMQM01000641">
    <property type="status" value="NOT_ANNOTATED_CDS"/>
    <property type="molecule type" value="Genomic_DNA"/>
</dbReference>
<feature type="region of interest" description="Disordered" evidence="1">
    <location>
        <begin position="842"/>
        <end position="881"/>
    </location>
</feature>
<evidence type="ECO:0000313" key="3">
    <source>
        <dbReference type="EMBL" id="ESO06506.1"/>
    </source>
</evidence>
<gene>
    <name evidence="4" type="primary">20198865</name>
    <name evidence="3" type="ORF">HELRODRAFT_160686</name>
</gene>
<keyword evidence="5" id="KW-1185">Reference proteome</keyword>
<proteinExistence type="predicted"/>
<accession>T1EQL5</accession>
<feature type="transmembrane region" description="Helical" evidence="2">
    <location>
        <begin position="456"/>
        <end position="477"/>
    </location>
</feature>
<dbReference type="RefSeq" id="XP_009015874.1">
    <property type="nucleotide sequence ID" value="XM_009017626.1"/>
</dbReference>
<organism evidence="4 5">
    <name type="scientific">Helobdella robusta</name>
    <name type="common">Californian leech</name>
    <dbReference type="NCBI Taxonomy" id="6412"/>
    <lineage>
        <taxon>Eukaryota</taxon>
        <taxon>Metazoa</taxon>
        <taxon>Spiralia</taxon>
        <taxon>Lophotrochozoa</taxon>
        <taxon>Annelida</taxon>
        <taxon>Clitellata</taxon>
        <taxon>Hirudinea</taxon>
        <taxon>Rhynchobdellida</taxon>
        <taxon>Glossiphoniidae</taxon>
        <taxon>Helobdella</taxon>
    </lineage>
</organism>
<dbReference type="CTD" id="20198865"/>
<feature type="transmembrane region" description="Helical" evidence="2">
    <location>
        <begin position="1204"/>
        <end position="1226"/>
    </location>
</feature>
<dbReference type="GeneID" id="20198865"/>
<dbReference type="HOGENOM" id="CLU_259872_0_0_1"/>
<reference evidence="3 5" key="2">
    <citation type="journal article" date="2013" name="Nature">
        <title>Insights into bilaterian evolution from three spiralian genomes.</title>
        <authorList>
            <person name="Simakov O."/>
            <person name="Marletaz F."/>
            <person name="Cho S.J."/>
            <person name="Edsinger-Gonzales E."/>
            <person name="Havlak P."/>
            <person name="Hellsten U."/>
            <person name="Kuo D.H."/>
            <person name="Larsson T."/>
            <person name="Lv J."/>
            <person name="Arendt D."/>
            <person name="Savage R."/>
            <person name="Osoegawa K."/>
            <person name="de Jong P."/>
            <person name="Grimwood J."/>
            <person name="Chapman J.A."/>
            <person name="Shapiro H."/>
            <person name="Aerts A."/>
            <person name="Otillar R.P."/>
            <person name="Terry A.Y."/>
            <person name="Boore J.L."/>
            <person name="Grigoriev I.V."/>
            <person name="Lindberg D.R."/>
            <person name="Seaver E.C."/>
            <person name="Weisblat D.A."/>
            <person name="Putnam N.H."/>
            <person name="Rokhsar D.S."/>
        </authorList>
    </citation>
    <scope>NUCLEOTIDE SEQUENCE</scope>
</reference>
<dbReference type="EnsemblMetazoa" id="HelroT160686">
    <property type="protein sequence ID" value="HelroP160686"/>
    <property type="gene ID" value="HelroG160686"/>
</dbReference>
<feature type="transmembrane region" description="Helical" evidence="2">
    <location>
        <begin position="784"/>
        <end position="803"/>
    </location>
</feature>
<reference evidence="4" key="3">
    <citation type="submission" date="2015-06" db="UniProtKB">
        <authorList>
            <consortium name="EnsemblMetazoa"/>
        </authorList>
    </citation>
    <scope>IDENTIFICATION</scope>
</reference>
<evidence type="ECO:0000313" key="4">
    <source>
        <dbReference type="EnsemblMetazoa" id="HelroP160686"/>
    </source>
</evidence>
<dbReference type="InParanoid" id="T1EQL5"/>
<dbReference type="GO" id="GO:0042594">
    <property type="term" value="P:response to starvation"/>
    <property type="evidence" value="ECO:0000318"/>
    <property type="project" value="GO_Central"/>
</dbReference>
<keyword evidence="2" id="KW-0812">Transmembrane</keyword>
<evidence type="ECO:0000256" key="1">
    <source>
        <dbReference type="SAM" id="MobiDB-lite"/>
    </source>
</evidence>
<keyword evidence="2" id="KW-0472">Membrane</keyword>
<dbReference type="KEGG" id="hro:HELRODRAFT_160686"/>
<evidence type="ECO:0000313" key="5">
    <source>
        <dbReference type="Proteomes" id="UP000015101"/>
    </source>
</evidence>
<protein>
    <submittedName>
        <fullName evidence="3 4">Uncharacterized protein</fullName>
    </submittedName>
</protein>
<feature type="transmembrane region" description="Helical" evidence="2">
    <location>
        <begin position="1068"/>
        <end position="1090"/>
    </location>
</feature>
<feature type="region of interest" description="Disordered" evidence="1">
    <location>
        <begin position="91"/>
        <end position="133"/>
    </location>
</feature>
<dbReference type="GO" id="GO:0000987">
    <property type="term" value="F:cis-regulatory region sequence-specific DNA binding"/>
    <property type="evidence" value="ECO:0000318"/>
    <property type="project" value="GO_Central"/>
</dbReference>
<feature type="transmembrane region" description="Helical" evidence="2">
    <location>
        <begin position="385"/>
        <end position="408"/>
    </location>
</feature>
<reference evidence="5" key="1">
    <citation type="submission" date="2012-12" db="EMBL/GenBank/DDBJ databases">
        <authorList>
            <person name="Hellsten U."/>
            <person name="Grimwood J."/>
            <person name="Chapman J.A."/>
            <person name="Shapiro H."/>
            <person name="Aerts A."/>
            <person name="Otillar R.P."/>
            <person name="Terry A.Y."/>
            <person name="Boore J.L."/>
            <person name="Simakov O."/>
            <person name="Marletaz F."/>
            <person name="Cho S.-J."/>
            <person name="Edsinger-Gonzales E."/>
            <person name="Havlak P."/>
            <person name="Kuo D.-H."/>
            <person name="Larsson T."/>
            <person name="Lv J."/>
            <person name="Arendt D."/>
            <person name="Savage R."/>
            <person name="Osoegawa K."/>
            <person name="de Jong P."/>
            <person name="Lindberg D.R."/>
            <person name="Seaver E.C."/>
            <person name="Weisblat D.A."/>
            <person name="Putnam N.H."/>
            <person name="Grigoriev I.V."/>
            <person name="Rokhsar D.S."/>
        </authorList>
    </citation>
    <scope>NUCLEOTIDE SEQUENCE</scope>
</reference>
<keyword evidence="2" id="KW-1133">Transmembrane helix</keyword>